<dbReference type="RefSeq" id="WP_015216424.1">
    <property type="nucleotide sequence ID" value="NC_019771.1"/>
</dbReference>
<dbReference type="Proteomes" id="UP000010474">
    <property type="component" value="Chromosome"/>
</dbReference>
<dbReference type="KEGG" id="acy:Anacy_4450"/>
<evidence type="ECO:0000313" key="2">
    <source>
        <dbReference type="EMBL" id="AFZ59808.1"/>
    </source>
</evidence>
<sequence length="178" mass="20773">MLLSKQNDMSLSQNMKIPENKEKSNINSDFEKCFSQISPEIAATFTKEQIEAIQKGFIHNEWKQHTLDLRISVPIPIIGFYLVLLAGEERRSKQRWQYEKQLYPFWTFGNILFLIALCFIVTSGSISTLFLIKSFIPKQSNSTFPTSLPWINDENLCKKANKTWSDDKCWDNEHNPTF</sequence>
<evidence type="ECO:0000313" key="3">
    <source>
        <dbReference type="Proteomes" id="UP000010474"/>
    </source>
</evidence>
<organism evidence="2 3">
    <name type="scientific">Anabaena cylindrica (strain ATCC 27899 / PCC 7122)</name>
    <dbReference type="NCBI Taxonomy" id="272123"/>
    <lineage>
        <taxon>Bacteria</taxon>
        <taxon>Bacillati</taxon>
        <taxon>Cyanobacteriota</taxon>
        <taxon>Cyanophyceae</taxon>
        <taxon>Nostocales</taxon>
        <taxon>Nostocaceae</taxon>
        <taxon>Anabaena</taxon>
    </lineage>
</organism>
<evidence type="ECO:0000256" key="1">
    <source>
        <dbReference type="SAM" id="Phobius"/>
    </source>
</evidence>
<dbReference type="PATRIC" id="fig|272123.3.peg.4846"/>
<feature type="transmembrane region" description="Helical" evidence="1">
    <location>
        <begin position="107"/>
        <end position="132"/>
    </location>
</feature>
<dbReference type="HOGENOM" id="CLU_1659944_0_0_3"/>
<name>K9ZKP5_ANACC</name>
<keyword evidence="1" id="KW-0812">Transmembrane</keyword>
<gene>
    <name evidence="2" type="ordered locus">Anacy_4450</name>
</gene>
<dbReference type="eggNOG" id="ENOG503380M">
    <property type="taxonomic scope" value="Bacteria"/>
</dbReference>
<keyword evidence="3" id="KW-1185">Reference proteome</keyword>
<dbReference type="EMBL" id="CP003659">
    <property type="protein sequence ID" value="AFZ59808.1"/>
    <property type="molecule type" value="Genomic_DNA"/>
</dbReference>
<dbReference type="STRING" id="272123.Anacy_4450"/>
<proteinExistence type="predicted"/>
<protein>
    <submittedName>
        <fullName evidence="2">Uncharacterized protein</fullName>
    </submittedName>
</protein>
<keyword evidence="1" id="KW-1133">Transmembrane helix</keyword>
<dbReference type="OrthoDB" id="530643at2"/>
<feature type="transmembrane region" description="Helical" evidence="1">
    <location>
        <begin position="67"/>
        <end position="87"/>
    </location>
</feature>
<accession>K9ZKP5</accession>
<reference evidence="3" key="1">
    <citation type="journal article" date="2013" name="Proc. Natl. Acad. Sci. U.S.A.">
        <title>Improving the coverage of the cyanobacterial phylum using diversity-driven genome sequencing.</title>
        <authorList>
            <person name="Shih P.M."/>
            <person name="Wu D."/>
            <person name="Latifi A."/>
            <person name="Axen S.D."/>
            <person name="Fewer D.P."/>
            <person name="Talla E."/>
            <person name="Calteau A."/>
            <person name="Cai F."/>
            <person name="Tandeau de Marsac N."/>
            <person name="Rippka R."/>
            <person name="Herdman M."/>
            <person name="Sivonen K."/>
            <person name="Coursin T."/>
            <person name="Laurent T."/>
            <person name="Goodwin L."/>
            <person name="Nolan M."/>
            <person name="Davenport K.W."/>
            <person name="Han C.S."/>
            <person name="Rubin E.M."/>
            <person name="Eisen J.A."/>
            <person name="Woyke T."/>
            <person name="Gugger M."/>
            <person name="Kerfeld C.A."/>
        </authorList>
    </citation>
    <scope>NUCLEOTIDE SEQUENCE [LARGE SCALE GENOMIC DNA]</scope>
    <source>
        <strain evidence="3">ATCC 27899 / PCC 7122</strain>
    </source>
</reference>
<keyword evidence="1" id="KW-0472">Membrane</keyword>
<dbReference type="AlphaFoldDB" id="K9ZKP5"/>